<feature type="transmembrane region" description="Helical" evidence="1">
    <location>
        <begin position="863"/>
        <end position="881"/>
    </location>
</feature>
<dbReference type="KEGG" id="mbat:BN1208_0842"/>
<feature type="transmembrane region" description="Helical" evidence="1">
    <location>
        <begin position="336"/>
        <end position="355"/>
    </location>
</feature>
<dbReference type="SUPFAM" id="SSF82693">
    <property type="entry name" value="Multidrug efflux transporter AcrB pore domain, PN1, PN2, PC1 and PC2 subdomains"/>
    <property type="match status" value="2"/>
</dbReference>
<feature type="transmembrane region" description="Helical" evidence="1">
    <location>
        <begin position="475"/>
        <end position="498"/>
    </location>
</feature>
<dbReference type="PANTHER" id="PTHR32063">
    <property type="match status" value="1"/>
</dbReference>
<feature type="transmembrane region" description="Helical" evidence="1">
    <location>
        <begin position="530"/>
        <end position="550"/>
    </location>
</feature>
<feature type="transmembrane region" description="Helical" evidence="1">
    <location>
        <begin position="443"/>
        <end position="463"/>
    </location>
</feature>
<dbReference type="STRING" id="1581557.BN1208_0842"/>
<dbReference type="Gene3D" id="1.20.1640.10">
    <property type="entry name" value="Multidrug efflux transporter AcrB transmembrane domain"/>
    <property type="match status" value="2"/>
</dbReference>
<proteinExistence type="predicted"/>
<organism evidence="2 3">
    <name type="scientific">Candidatus Methylopumilus planktonicus</name>
    <dbReference type="NCBI Taxonomy" id="1581557"/>
    <lineage>
        <taxon>Bacteria</taxon>
        <taxon>Pseudomonadati</taxon>
        <taxon>Pseudomonadota</taxon>
        <taxon>Betaproteobacteria</taxon>
        <taxon>Nitrosomonadales</taxon>
        <taxon>Methylophilaceae</taxon>
        <taxon>Candidatus Methylopumilus</taxon>
    </lineage>
</organism>
<protein>
    <submittedName>
        <fullName evidence="2">Acriflavin resistance protein</fullName>
    </submittedName>
</protein>
<gene>
    <name evidence="2" type="ORF">BN1208_0842</name>
</gene>
<dbReference type="InterPro" id="IPR027463">
    <property type="entry name" value="AcrB_DN_DC_subdom"/>
</dbReference>
<dbReference type="SUPFAM" id="SSF82866">
    <property type="entry name" value="Multidrug efflux transporter AcrB transmembrane domain"/>
    <property type="match status" value="2"/>
</dbReference>
<name>A0A0D6EVR2_9PROT</name>
<evidence type="ECO:0000313" key="2">
    <source>
        <dbReference type="EMBL" id="CEZ19727.1"/>
    </source>
</evidence>
<dbReference type="GO" id="GO:0042910">
    <property type="term" value="F:xenobiotic transmembrane transporter activity"/>
    <property type="evidence" value="ECO:0007669"/>
    <property type="project" value="TreeGrafter"/>
</dbReference>
<feature type="transmembrane region" description="Helical" evidence="1">
    <location>
        <begin position="362"/>
        <end position="382"/>
    </location>
</feature>
<dbReference type="OrthoDB" id="9176633at2"/>
<dbReference type="Pfam" id="PF00873">
    <property type="entry name" value="ACR_tran"/>
    <property type="match status" value="1"/>
</dbReference>
<keyword evidence="3" id="KW-1185">Reference proteome</keyword>
<feature type="transmembrane region" description="Helical" evidence="1">
    <location>
        <begin position="12"/>
        <end position="31"/>
    </location>
</feature>
<dbReference type="InterPro" id="IPR001036">
    <property type="entry name" value="Acrflvin-R"/>
</dbReference>
<sequence length="1028" mass="112191">MMSSIVKFSIRYTGVIIGLAVIAIIFGLYQITRSPLNVFPEFSPNQVIIQTESPGLSSDLVESLVTLPIEKNLGGTIGIETIRSQSIPGLSVITIIFDERTDIFRNRQVISERLASITSIMPQGIIPKITPLTSAASSVLGIGITSKTKSLTEIRTVTDRVIIPHLLSIRGVADVNIFGGKVKQYQIEIQPEKLIQSNISIEQIINAASKSSGVRGAGFIENSNQRIIVNTEGQSKSLEDIGKTPVITNKNQIIYLKDLAVIKEGSVPTISAASINGEEGIYLSVQGQLGSDTYKLTQLIEAAVLDMKPSLLEQDIQINPELFRPANFIDASIKGVRLDILIGSLLVIIILFLFLFNLRTAFISATAIPLSLLSAIIVLSYFNLGLNIMVLSGLAIALGEVVDDAIIDSENIFRRLKENLKLANPLPIAKVVYDASMEVRSSVVYATMIVVTVFLPLLSLNGVAGKLFGPLGLAYIFSILASLVVALTVTPALSYLLLGKQKFKSSESPMMSYLKARYIKTLYLIEKKSTAITLFTFTFILIGFSLVPLFKTQFIPPLHEGHFIMHMTTLPGTSEKESLRIGNEISKKIREIPEVKSVAQWVGRSPMGADTFGTHYSEFEIELKNSDGPTQDKILGQIENLTQNNNYVGLNFAINTFLTERIEETISGYYSSVVVNIFGTNLDTIDQDTQKISSALASIKGAKNINIVSPAGTPQITIHFLSEKLSQWGIQKTDLLNAIRAAFEGLPVAQVYEGNAKVNISIILNKNFRDDITDIQKLPIMAADGKIVELGQVAYIAQENGRSKILHQGGKRIQTITADIGERDINDFNNDLKSELNKLKLNQGNYYEITGEAQANTKSQEELIVHSVIAGAGILLLLYIAFGNLRNLLLTLFNLPFALIGGVFAVTFNAGWISIGSIVGFVTLFGITLRNSIMLISHYQHLINIENRIWNLETCIKGASERLPSILMTAIVTALGLLPLALGSGEPGKEIEGPMASIIVGGLVTSTILNLLILPSIMLHFGKFEKEE</sequence>
<keyword evidence="1" id="KW-1133">Transmembrane helix</keyword>
<evidence type="ECO:0000256" key="1">
    <source>
        <dbReference type="SAM" id="Phobius"/>
    </source>
</evidence>
<dbReference type="GO" id="GO:0005886">
    <property type="term" value="C:plasma membrane"/>
    <property type="evidence" value="ECO:0007669"/>
    <property type="project" value="TreeGrafter"/>
</dbReference>
<keyword evidence="1" id="KW-0812">Transmembrane</keyword>
<feature type="transmembrane region" description="Helical" evidence="1">
    <location>
        <begin position="966"/>
        <end position="983"/>
    </location>
</feature>
<dbReference type="Gene3D" id="3.30.70.1430">
    <property type="entry name" value="Multidrug efflux transporter AcrB pore domain"/>
    <property type="match status" value="2"/>
</dbReference>
<dbReference type="Proteomes" id="UP000064007">
    <property type="component" value="Chromosome 1"/>
</dbReference>
<reference evidence="3" key="1">
    <citation type="submission" date="2014-12" db="EMBL/GenBank/DDBJ databases">
        <authorList>
            <person name="Salcher M.M."/>
        </authorList>
    </citation>
    <scope>NUCLEOTIDE SEQUENCE [LARGE SCALE GENOMIC DNA]</scope>
    <source>
        <strain evidence="3">MMS-10A-171</strain>
    </source>
</reference>
<dbReference type="Gene3D" id="3.30.70.1320">
    <property type="entry name" value="Multidrug efflux transporter AcrB pore domain like"/>
    <property type="match status" value="1"/>
</dbReference>
<dbReference type="AlphaFoldDB" id="A0A0D6EVR2"/>
<dbReference type="PANTHER" id="PTHR32063:SF4">
    <property type="entry name" value="SLR6043 PROTEIN"/>
    <property type="match status" value="1"/>
</dbReference>
<evidence type="ECO:0000313" key="3">
    <source>
        <dbReference type="Proteomes" id="UP000064007"/>
    </source>
</evidence>
<dbReference type="RefSeq" id="WP_046488189.1">
    <property type="nucleotide sequence ID" value="NZ_LN827929.1"/>
</dbReference>
<feature type="transmembrane region" description="Helical" evidence="1">
    <location>
        <begin position="995"/>
        <end position="1019"/>
    </location>
</feature>
<dbReference type="HOGENOM" id="CLU_002755_1_2_4"/>
<dbReference type="EMBL" id="LN827929">
    <property type="protein sequence ID" value="CEZ19727.1"/>
    <property type="molecule type" value="Genomic_DNA"/>
</dbReference>
<dbReference type="PRINTS" id="PR00702">
    <property type="entry name" value="ACRIFLAVINRP"/>
</dbReference>
<dbReference type="Gene3D" id="3.30.70.1440">
    <property type="entry name" value="Multidrug efflux transporter AcrB pore domain"/>
    <property type="match status" value="1"/>
</dbReference>
<keyword evidence="1" id="KW-0472">Membrane</keyword>
<accession>A0A0D6EVR2</accession>
<dbReference type="SUPFAM" id="SSF82714">
    <property type="entry name" value="Multidrug efflux transporter AcrB TolC docking domain, DN and DC subdomains"/>
    <property type="match status" value="2"/>
</dbReference>
<dbReference type="Gene3D" id="3.30.2090.10">
    <property type="entry name" value="Multidrug efflux transporter AcrB TolC docking domain, DN and DC subdomains"/>
    <property type="match status" value="2"/>
</dbReference>